<dbReference type="SUPFAM" id="SSF53448">
    <property type="entry name" value="Nucleotide-diphospho-sugar transferases"/>
    <property type="match status" value="1"/>
</dbReference>
<dbReference type="GO" id="GO:0016740">
    <property type="term" value="F:transferase activity"/>
    <property type="evidence" value="ECO:0007669"/>
    <property type="project" value="UniProtKB-KW"/>
</dbReference>
<dbReference type="InterPro" id="IPR029044">
    <property type="entry name" value="Nucleotide-diphossugar_trans"/>
</dbReference>
<organism evidence="2 3">
    <name type="scientific">Cognatiyoonia koreensis</name>
    <dbReference type="NCBI Taxonomy" id="364200"/>
    <lineage>
        <taxon>Bacteria</taxon>
        <taxon>Pseudomonadati</taxon>
        <taxon>Pseudomonadota</taxon>
        <taxon>Alphaproteobacteria</taxon>
        <taxon>Rhodobacterales</taxon>
        <taxon>Paracoccaceae</taxon>
        <taxon>Cognatiyoonia</taxon>
    </lineage>
</organism>
<dbReference type="STRING" id="364200.SAMN04488515_3289"/>
<dbReference type="InterPro" id="IPR050834">
    <property type="entry name" value="Glycosyltransf_2"/>
</dbReference>
<proteinExistence type="predicted"/>
<reference evidence="2 3" key="1">
    <citation type="submission" date="2016-10" db="EMBL/GenBank/DDBJ databases">
        <authorList>
            <person name="de Groot N.N."/>
        </authorList>
    </citation>
    <scope>NUCLEOTIDE SEQUENCE [LARGE SCALE GENOMIC DNA]</scope>
    <source>
        <strain evidence="2 3">DSM 17925</strain>
    </source>
</reference>
<keyword evidence="2" id="KW-0808">Transferase</keyword>
<evidence type="ECO:0000313" key="3">
    <source>
        <dbReference type="Proteomes" id="UP000199167"/>
    </source>
</evidence>
<accession>A0A1I0RUL3</accession>
<sequence>MRSELIMTTYNSTRALALCLESVLQQTVMPDSICIADDGSGPETAKLIEDFKTRFAPVAIRHVWHADNGFEKCAILNRAIATSEAEFLFFIDGDVLIHPSFLARHRALAQRGRFCTGSLIRLDDPTTKALTEDDIISGRVYDRNWLKTRGAIDRLGTWLKTMPFPMPLQNLLDVLTPVQKALCGANWSAFREDILAVNGFDESIKYGGLDKELGIRLQNNGTKGRHLRYTAPLVHQDHPRGYKDPEKIKRHKALIQGVRTSGRTWTENGIVKGPARA</sequence>
<dbReference type="AlphaFoldDB" id="A0A1I0RUL3"/>
<dbReference type="PANTHER" id="PTHR43685:SF3">
    <property type="entry name" value="SLR2126 PROTEIN"/>
    <property type="match status" value="1"/>
</dbReference>
<dbReference type="PANTHER" id="PTHR43685">
    <property type="entry name" value="GLYCOSYLTRANSFERASE"/>
    <property type="match status" value="1"/>
</dbReference>
<evidence type="ECO:0000259" key="1">
    <source>
        <dbReference type="Pfam" id="PF00535"/>
    </source>
</evidence>
<keyword evidence="3" id="KW-1185">Reference proteome</keyword>
<dbReference type="EMBL" id="FOIZ01000002">
    <property type="protein sequence ID" value="SEW45130.1"/>
    <property type="molecule type" value="Genomic_DNA"/>
</dbReference>
<name>A0A1I0RUL3_9RHOB</name>
<evidence type="ECO:0000313" key="2">
    <source>
        <dbReference type="EMBL" id="SEW45130.1"/>
    </source>
</evidence>
<dbReference type="OrthoDB" id="7265025at2"/>
<protein>
    <submittedName>
        <fullName evidence="2">Glycosyl transferase family 2</fullName>
    </submittedName>
</protein>
<feature type="domain" description="Glycosyltransferase 2-like" evidence="1">
    <location>
        <begin position="5"/>
        <end position="128"/>
    </location>
</feature>
<dbReference type="Pfam" id="PF00535">
    <property type="entry name" value="Glycos_transf_2"/>
    <property type="match status" value="1"/>
</dbReference>
<dbReference type="Gene3D" id="3.90.550.10">
    <property type="entry name" value="Spore Coat Polysaccharide Biosynthesis Protein SpsA, Chain A"/>
    <property type="match status" value="1"/>
</dbReference>
<gene>
    <name evidence="2" type="ORF">SAMN04488515_3289</name>
</gene>
<dbReference type="Proteomes" id="UP000199167">
    <property type="component" value="Unassembled WGS sequence"/>
</dbReference>
<dbReference type="InterPro" id="IPR001173">
    <property type="entry name" value="Glyco_trans_2-like"/>
</dbReference>
<dbReference type="RefSeq" id="WP_089996937.1">
    <property type="nucleotide sequence ID" value="NZ_FOIZ01000002.1"/>
</dbReference>